<sequence>MGVPAGLADRMSTAEQHEYLRSRLSRRGLLRGGAVTVSAPADTTAGTDGAMVAPIGRHLAFGAEPDSQIRISWQVRALHTPALTPTGTPVGHQGFDPASQQAISTLSTFRTAPSRHGRHNRRTRRSPSRPSATRASARTRSATTT</sequence>
<feature type="compositionally biased region" description="Polar residues" evidence="1">
    <location>
        <begin position="98"/>
        <end position="111"/>
    </location>
</feature>
<reference evidence="3" key="1">
    <citation type="journal article" date="2019" name="Int. J. Syst. Evol. Microbiol.">
        <title>The Global Catalogue of Microorganisms (GCM) 10K type strain sequencing project: providing services to taxonomists for standard genome sequencing and annotation.</title>
        <authorList>
            <consortium name="The Broad Institute Genomics Platform"/>
            <consortium name="The Broad Institute Genome Sequencing Center for Infectious Disease"/>
            <person name="Wu L."/>
            <person name="Ma J."/>
        </authorList>
    </citation>
    <scope>NUCLEOTIDE SEQUENCE [LARGE SCALE GENOMIC DNA]</scope>
    <source>
        <strain evidence="3">JCM 13006</strain>
    </source>
</reference>
<accession>A0ABP9DFD7</accession>
<name>A0ABP9DFD7_9ACTN</name>
<feature type="compositionally biased region" description="Low complexity" evidence="1">
    <location>
        <begin position="128"/>
        <end position="145"/>
    </location>
</feature>
<protein>
    <submittedName>
        <fullName evidence="2">Uncharacterized protein</fullName>
    </submittedName>
</protein>
<evidence type="ECO:0000313" key="3">
    <source>
        <dbReference type="Proteomes" id="UP001501752"/>
    </source>
</evidence>
<proteinExistence type="predicted"/>
<dbReference type="Proteomes" id="UP001501752">
    <property type="component" value="Unassembled WGS sequence"/>
</dbReference>
<evidence type="ECO:0000313" key="2">
    <source>
        <dbReference type="EMBL" id="GAA4843590.1"/>
    </source>
</evidence>
<keyword evidence="3" id="KW-1185">Reference proteome</keyword>
<comment type="caution">
    <text evidence="2">The sequence shown here is derived from an EMBL/GenBank/DDBJ whole genome shotgun (WGS) entry which is preliminary data.</text>
</comment>
<feature type="compositionally biased region" description="Basic residues" evidence="1">
    <location>
        <begin position="113"/>
        <end position="127"/>
    </location>
</feature>
<dbReference type="EMBL" id="BAABIS010000001">
    <property type="protein sequence ID" value="GAA4843590.1"/>
    <property type="molecule type" value="Genomic_DNA"/>
</dbReference>
<feature type="region of interest" description="Disordered" evidence="1">
    <location>
        <begin position="84"/>
        <end position="145"/>
    </location>
</feature>
<organism evidence="2 3">
    <name type="scientific">Kitasatospora terrestris</name>
    <dbReference type="NCBI Taxonomy" id="258051"/>
    <lineage>
        <taxon>Bacteria</taxon>
        <taxon>Bacillati</taxon>
        <taxon>Actinomycetota</taxon>
        <taxon>Actinomycetes</taxon>
        <taxon>Kitasatosporales</taxon>
        <taxon>Streptomycetaceae</taxon>
        <taxon>Kitasatospora</taxon>
    </lineage>
</organism>
<evidence type="ECO:0000256" key="1">
    <source>
        <dbReference type="SAM" id="MobiDB-lite"/>
    </source>
</evidence>
<gene>
    <name evidence="2" type="ORF">GCM10023235_19650</name>
</gene>